<organism evidence="2 3">
    <name type="scientific">Mycena albidolilacea</name>
    <dbReference type="NCBI Taxonomy" id="1033008"/>
    <lineage>
        <taxon>Eukaryota</taxon>
        <taxon>Fungi</taxon>
        <taxon>Dikarya</taxon>
        <taxon>Basidiomycota</taxon>
        <taxon>Agaricomycotina</taxon>
        <taxon>Agaricomycetes</taxon>
        <taxon>Agaricomycetidae</taxon>
        <taxon>Agaricales</taxon>
        <taxon>Marasmiineae</taxon>
        <taxon>Mycenaceae</taxon>
        <taxon>Mycena</taxon>
    </lineage>
</organism>
<feature type="compositionally biased region" description="Low complexity" evidence="1">
    <location>
        <begin position="150"/>
        <end position="159"/>
    </location>
</feature>
<comment type="caution">
    <text evidence="2">The sequence shown here is derived from an EMBL/GenBank/DDBJ whole genome shotgun (WGS) entry which is preliminary data.</text>
</comment>
<feature type="compositionally biased region" description="Basic and acidic residues" evidence="1">
    <location>
        <begin position="645"/>
        <end position="667"/>
    </location>
</feature>
<feature type="region of interest" description="Disordered" evidence="1">
    <location>
        <begin position="523"/>
        <end position="575"/>
    </location>
</feature>
<keyword evidence="3" id="KW-1185">Reference proteome</keyword>
<feature type="region of interest" description="Disordered" evidence="1">
    <location>
        <begin position="625"/>
        <end position="674"/>
    </location>
</feature>
<dbReference type="AlphaFoldDB" id="A0AAD6ZPE9"/>
<evidence type="ECO:0000313" key="3">
    <source>
        <dbReference type="Proteomes" id="UP001218218"/>
    </source>
</evidence>
<feature type="region of interest" description="Disordered" evidence="1">
    <location>
        <begin position="132"/>
        <end position="162"/>
    </location>
</feature>
<dbReference type="Proteomes" id="UP001218218">
    <property type="component" value="Unassembled WGS sequence"/>
</dbReference>
<proteinExistence type="predicted"/>
<protein>
    <submittedName>
        <fullName evidence="2">Uncharacterized protein</fullName>
    </submittedName>
</protein>
<gene>
    <name evidence="2" type="ORF">DFH08DRAFT_814387</name>
</gene>
<reference evidence="2" key="1">
    <citation type="submission" date="2023-03" db="EMBL/GenBank/DDBJ databases">
        <title>Massive genome expansion in bonnet fungi (Mycena s.s.) driven by repeated elements and novel gene families across ecological guilds.</title>
        <authorList>
            <consortium name="Lawrence Berkeley National Laboratory"/>
            <person name="Harder C.B."/>
            <person name="Miyauchi S."/>
            <person name="Viragh M."/>
            <person name="Kuo A."/>
            <person name="Thoen E."/>
            <person name="Andreopoulos B."/>
            <person name="Lu D."/>
            <person name="Skrede I."/>
            <person name="Drula E."/>
            <person name="Henrissat B."/>
            <person name="Morin E."/>
            <person name="Kohler A."/>
            <person name="Barry K."/>
            <person name="LaButti K."/>
            <person name="Morin E."/>
            <person name="Salamov A."/>
            <person name="Lipzen A."/>
            <person name="Mereny Z."/>
            <person name="Hegedus B."/>
            <person name="Baldrian P."/>
            <person name="Stursova M."/>
            <person name="Weitz H."/>
            <person name="Taylor A."/>
            <person name="Grigoriev I.V."/>
            <person name="Nagy L.G."/>
            <person name="Martin F."/>
            <person name="Kauserud H."/>
        </authorList>
    </citation>
    <scope>NUCLEOTIDE SEQUENCE</scope>
    <source>
        <strain evidence="2">CBHHK002</strain>
    </source>
</reference>
<name>A0AAD6ZPE9_9AGAR</name>
<evidence type="ECO:0000313" key="2">
    <source>
        <dbReference type="EMBL" id="KAJ7333273.1"/>
    </source>
</evidence>
<feature type="region of interest" description="Disordered" evidence="1">
    <location>
        <begin position="178"/>
        <end position="245"/>
    </location>
</feature>
<evidence type="ECO:0000256" key="1">
    <source>
        <dbReference type="SAM" id="MobiDB-lite"/>
    </source>
</evidence>
<accession>A0AAD6ZPE9</accession>
<feature type="compositionally biased region" description="Basic and acidic residues" evidence="1">
    <location>
        <begin position="132"/>
        <end position="143"/>
    </location>
</feature>
<dbReference type="EMBL" id="JARIHO010000034">
    <property type="protein sequence ID" value="KAJ7333273.1"/>
    <property type="molecule type" value="Genomic_DNA"/>
</dbReference>
<sequence length="674" mass="74870">MTKLTPEQKKIQELTAALALKDKKIETKKYKQETELIPKPKGQAGRSAESGGYNVQITLGLNDKDYNRRRRIIKHYIHEYLSVNSPISQHETGAVSRMVAKVQQDLPYFAQFEHGWLIRDITRIYMSNEQTRRGRDKEAEARAYPEAQPTTTHPSTTAKTVKKKKAVVFINTDDADASDEELGDIMDVSEPPQNDKNKDNKPPVSKKCKAVELPALPRSPAKKVSVKQDPTLTPPPSAKPSAKGSKTVKIPLACHPLPATPVPRLLTLFQRAHDLQKTGGPQAKGLAFTHLEICSLITIERRRFAIVALGKRRDWPATIDWGDLHTRIFSSPLDKQILNLMLDLQSLGEGPIWTDFLLAIDDNLFGFMASKNKDEFQPAIKHKSFSPQGAFVIESCLRSFIAENEEDHDLETSLFNTIYSIINESPERYGDGYYDDSDNSKYFKINDFIAFVLVPFVAVSFFVEDYAPRLDFQGALFERNSSIEFGELEHPEDDADVANVLGIQSAKLLAALCPSPHKDAVPPLPPRKAAAAAPPPLPQRKDAASAPPPSPVQGVVPPRHRPHLKPIFKSGSSSSLAPTLKASAHFLRCQYFADRIHIRLPAAKIIPEVELKLEDFVPVDGFSSGFPDAKKKTKGAGKAVSGAAKVEKTEGRDRKEKKTKKEPDTEKTCISVTQ</sequence>